<feature type="domain" description="Serpin" evidence="2">
    <location>
        <begin position="18"/>
        <end position="374"/>
    </location>
</feature>
<dbReference type="PANTHER" id="PTHR11461:SF211">
    <property type="entry name" value="GH10112P-RELATED"/>
    <property type="match status" value="1"/>
</dbReference>
<dbReference type="Gene3D" id="2.30.39.10">
    <property type="entry name" value="Alpha-1-antitrypsin, domain 1"/>
    <property type="match status" value="1"/>
</dbReference>
<reference evidence="3" key="1">
    <citation type="submission" date="2018-12" db="EMBL/GenBank/DDBJ databases">
        <authorList>
            <person name="Will S."/>
            <person name="Neumann-Schaal M."/>
            <person name="Henke P."/>
        </authorList>
    </citation>
    <scope>NUCLEOTIDE SEQUENCE</scope>
    <source>
        <strain evidence="3">PCC 7102</strain>
    </source>
</reference>
<dbReference type="GO" id="GO:0005615">
    <property type="term" value="C:extracellular space"/>
    <property type="evidence" value="ECO:0007669"/>
    <property type="project" value="InterPro"/>
</dbReference>
<dbReference type="InterPro" id="IPR023796">
    <property type="entry name" value="Serpin_dom"/>
</dbReference>
<evidence type="ECO:0000259" key="2">
    <source>
        <dbReference type="SMART" id="SM00093"/>
    </source>
</evidence>
<dbReference type="GO" id="GO:0004867">
    <property type="term" value="F:serine-type endopeptidase inhibitor activity"/>
    <property type="evidence" value="ECO:0007669"/>
    <property type="project" value="InterPro"/>
</dbReference>
<dbReference type="Gene3D" id="3.30.497.10">
    <property type="entry name" value="Antithrombin, subunit I, domain 2"/>
    <property type="match status" value="1"/>
</dbReference>
<reference evidence="3" key="2">
    <citation type="journal article" date="2019" name="Genome Biol. Evol.">
        <title>Day and night: Metabolic profiles and evolutionary relationships of six axenic non-marine cyanobacteria.</title>
        <authorList>
            <person name="Will S.E."/>
            <person name="Henke P."/>
            <person name="Boedeker C."/>
            <person name="Huang S."/>
            <person name="Brinkmann H."/>
            <person name="Rohde M."/>
            <person name="Jarek M."/>
            <person name="Friedl T."/>
            <person name="Seufert S."/>
            <person name="Schumacher M."/>
            <person name="Overmann J."/>
            <person name="Neumann-Schaal M."/>
            <person name="Petersen J."/>
        </authorList>
    </citation>
    <scope>NUCLEOTIDE SEQUENCE [LARGE SCALE GENOMIC DNA]</scope>
    <source>
        <strain evidence="3">PCC 7102</strain>
    </source>
</reference>
<dbReference type="SUPFAM" id="SSF56574">
    <property type="entry name" value="Serpins"/>
    <property type="match status" value="1"/>
</dbReference>
<evidence type="ECO:0000313" key="4">
    <source>
        <dbReference type="Proteomes" id="UP000271624"/>
    </source>
</evidence>
<comment type="similarity">
    <text evidence="1">Belongs to the serpin family.</text>
</comment>
<dbReference type="EMBL" id="RSCL01000002">
    <property type="protein sequence ID" value="RUT08815.1"/>
    <property type="molecule type" value="Genomic_DNA"/>
</dbReference>
<dbReference type="InterPro" id="IPR042178">
    <property type="entry name" value="Serpin_sf_1"/>
</dbReference>
<protein>
    <submittedName>
        <fullName evidence="3">Serine protease inhibitor</fullName>
    </submittedName>
</protein>
<dbReference type="InterPro" id="IPR000215">
    <property type="entry name" value="Serpin_fam"/>
</dbReference>
<dbReference type="AlphaFoldDB" id="A0A433VRY9"/>
<keyword evidence="4" id="KW-1185">Reference proteome</keyword>
<accession>A0A433VRY9</accession>
<dbReference type="InterPro" id="IPR042185">
    <property type="entry name" value="Serpin_sf_2"/>
</dbReference>
<organism evidence="3 4">
    <name type="scientific">Dulcicalothrix desertica PCC 7102</name>
    <dbReference type="NCBI Taxonomy" id="232991"/>
    <lineage>
        <taxon>Bacteria</taxon>
        <taxon>Bacillati</taxon>
        <taxon>Cyanobacteriota</taxon>
        <taxon>Cyanophyceae</taxon>
        <taxon>Nostocales</taxon>
        <taxon>Calotrichaceae</taxon>
        <taxon>Dulcicalothrix</taxon>
    </lineage>
</organism>
<dbReference type="InterPro" id="IPR036186">
    <property type="entry name" value="Serpin_sf"/>
</dbReference>
<dbReference type="CDD" id="cd19588">
    <property type="entry name" value="serpin_miropin-like"/>
    <property type="match status" value="1"/>
</dbReference>
<dbReference type="Pfam" id="PF00079">
    <property type="entry name" value="Serpin"/>
    <property type="match status" value="1"/>
</dbReference>
<dbReference type="Proteomes" id="UP000271624">
    <property type="component" value="Unassembled WGS sequence"/>
</dbReference>
<dbReference type="SMART" id="SM00093">
    <property type="entry name" value="SERPIN"/>
    <property type="match status" value="1"/>
</dbReference>
<sequence>MYNMVVNKLISAYESFSFQLLLLLLKQDPNTNVFISPFSVAIAFAMVYNGARGTTEQTIAKVLGFKGLNIQEINAANKFLMSIGNNTDTHNQLGFANSLWVRPDISLNNNFVQQLQEAYNSKVANLDFPHPGAAITINQWVEEKTQDKIKQLVTPDDIVNAILVLINTIYFKGTWTYLFDKQKTKEQSFSLPDGSQKSHPMMSQSGQYLYYETEKFQAVSLPYGDRRLSMYIFLPKLSFSIKEFQQLLTVENWRSWIFQFNEMEGDIVLPRFKIEYGKILNDALINLGMGEAFSVDVNFEGIGAGNLTISKVIHKAIIEVNEEGTEAAAATAITMVRSMGFTSKFRMIIDRPFFHAIRDNQTGALLFMGFVFNPVE</sequence>
<dbReference type="PANTHER" id="PTHR11461">
    <property type="entry name" value="SERINE PROTEASE INHIBITOR, SERPIN"/>
    <property type="match status" value="1"/>
</dbReference>
<evidence type="ECO:0000313" key="3">
    <source>
        <dbReference type="EMBL" id="RUT08815.1"/>
    </source>
</evidence>
<comment type="caution">
    <text evidence="3">The sequence shown here is derived from an EMBL/GenBank/DDBJ whole genome shotgun (WGS) entry which is preliminary data.</text>
</comment>
<name>A0A433VRY9_9CYAN</name>
<gene>
    <name evidence="3" type="ORF">DSM106972_008680</name>
</gene>
<proteinExistence type="inferred from homology"/>
<evidence type="ECO:0000256" key="1">
    <source>
        <dbReference type="RuleBase" id="RU000411"/>
    </source>
</evidence>